<feature type="region of interest" description="Disordered" evidence="1">
    <location>
        <begin position="1"/>
        <end position="64"/>
    </location>
</feature>
<dbReference type="Proteomes" id="UP001152622">
    <property type="component" value="Chromosome 5"/>
</dbReference>
<feature type="region of interest" description="Disordered" evidence="1">
    <location>
        <begin position="84"/>
        <end position="118"/>
    </location>
</feature>
<feature type="compositionally biased region" description="Basic and acidic residues" evidence="1">
    <location>
        <begin position="1"/>
        <end position="17"/>
    </location>
</feature>
<evidence type="ECO:0000256" key="1">
    <source>
        <dbReference type="SAM" id="MobiDB-lite"/>
    </source>
</evidence>
<protein>
    <submittedName>
        <fullName evidence="2">Uncharacterized protein</fullName>
    </submittedName>
</protein>
<evidence type="ECO:0000313" key="2">
    <source>
        <dbReference type="EMBL" id="KAJ8361250.1"/>
    </source>
</evidence>
<comment type="caution">
    <text evidence="2">The sequence shown here is derived from an EMBL/GenBank/DDBJ whole genome shotgun (WGS) entry which is preliminary data.</text>
</comment>
<name>A0A9Q1FM86_SYNKA</name>
<organism evidence="2 3">
    <name type="scientific">Synaphobranchus kaupii</name>
    <name type="common">Kaup's arrowtooth eel</name>
    <dbReference type="NCBI Taxonomy" id="118154"/>
    <lineage>
        <taxon>Eukaryota</taxon>
        <taxon>Metazoa</taxon>
        <taxon>Chordata</taxon>
        <taxon>Craniata</taxon>
        <taxon>Vertebrata</taxon>
        <taxon>Euteleostomi</taxon>
        <taxon>Actinopterygii</taxon>
        <taxon>Neopterygii</taxon>
        <taxon>Teleostei</taxon>
        <taxon>Anguilliformes</taxon>
        <taxon>Synaphobranchidae</taxon>
        <taxon>Synaphobranchus</taxon>
    </lineage>
</organism>
<reference evidence="2" key="1">
    <citation type="journal article" date="2023" name="Science">
        <title>Genome structures resolve the early diversification of teleost fishes.</title>
        <authorList>
            <person name="Parey E."/>
            <person name="Louis A."/>
            <person name="Montfort J."/>
            <person name="Bouchez O."/>
            <person name="Roques C."/>
            <person name="Iampietro C."/>
            <person name="Lluch J."/>
            <person name="Castinel A."/>
            <person name="Donnadieu C."/>
            <person name="Desvignes T."/>
            <person name="Floi Bucao C."/>
            <person name="Jouanno E."/>
            <person name="Wen M."/>
            <person name="Mejri S."/>
            <person name="Dirks R."/>
            <person name="Jansen H."/>
            <person name="Henkel C."/>
            <person name="Chen W.J."/>
            <person name="Zahm M."/>
            <person name="Cabau C."/>
            <person name="Klopp C."/>
            <person name="Thompson A.W."/>
            <person name="Robinson-Rechavi M."/>
            <person name="Braasch I."/>
            <person name="Lecointre G."/>
            <person name="Bobe J."/>
            <person name="Postlethwait J.H."/>
            <person name="Berthelot C."/>
            <person name="Roest Crollius H."/>
            <person name="Guiguen Y."/>
        </authorList>
    </citation>
    <scope>NUCLEOTIDE SEQUENCE</scope>
    <source>
        <strain evidence="2">WJC10195</strain>
    </source>
</reference>
<keyword evidence="3" id="KW-1185">Reference proteome</keyword>
<feature type="compositionally biased region" description="Basic and acidic residues" evidence="1">
    <location>
        <begin position="96"/>
        <end position="116"/>
    </location>
</feature>
<proteinExistence type="predicted"/>
<gene>
    <name evidence="2" type="ORF">SKAU_G00177750</name>
</gene>
<accession>A0A9Q1FM86</accession>
<dbReference type="EMBL" id="JAINUF010000005">
    <property type="protein sequence ID" value="KAJ8361250.1"/>
    <property type="molecule type" value="Genomic_DNA"/>
</dbReference>
<evidence type="ECO:0000313" key="3">
    <source>
        <dbReference type="Proteomes" id="UP001152622"/>
    </source>
</evidence>
<feature type="compositionally biased region" description="Polar residues" evidence="1">
    <location>
        <begin position="25"/>
        <end position="39"/>
    </location>
</feature>
<dbReference type="AlphaFoldDB" id="A0A9Q1FM86"/>
<sequence>MMPGDEPSHSDDARGIRSDGYAKANVSTERPGSAQTAAQRPTERRPRQLAGGSWAGRGAPEQRGVRAVCSGTFRRNTVAVPIVRRPPCRTGPSARGAEKFDRDRTEAPVPTSDRHVPAAPADSRVAVRLTRNDTAVARKHRARLPFKRSKTPGMIRQLIPCPPRYGFPGCGFLAWLSAVSLIGSVRATPGREKRGGVTSRHLINVRNATREDRSPSQQTYVRRTLEDLNGQDLILWLNPGEQR</sequence>